<dbReference type="Pfam" id="PF00483">
    <property type="entry name" value="NTP_transferase"/>
    <property type="match status" value="1"/>
</dbReference>
<dbReference type="RefSeq" id="WP_018966382.1">
    <property type="nucleotide sequence ID" value="NZ_KB899210.1"/>
</dbReference>
<dbReference type="PATRIC" id="fig|1122985.7.peg.306"/>
<dbReference type="eggNOG" id="COG1208">
    <property type="taxonomic scope" value="Bacteria"/>
</dbReference>
<evidence type="ECO:0000256" key="1">
    <source>
        <dbReference type="ARBA" id="ARBA00022679"/>
    </source>
</evidence>
<dbReference type="PANTHER" id="PTHR43584:SF8">
    <property type="entry name" value="N-ACETYLMURAMATE ALPHA-1-PHOSPHATE URIDYLYLTRANSFERASE"/>
    <property type="match status" value="1"/>
</dbReference>
<proteinExistence type="predicted"/>
<dbReference type="InterPro" id="IPR005835">
    <property type="entry name" value="NTP_transferase_dom"/>
</dbReference>
<dbReference type="EMBL" id="JNGW01000013">
    <property type="protein sequence ID" value="KDR53688.1"/>
    <property type="molecule type" value="Genomic_DNA"/>
</dbReference>
<feature type="domain" description="Nucleotidyl transferase" evidence="3">
    <location>
        <begin position="4"/>
        <end position="143"/>
    </location>
</feature>
<dbReference type="GO" id="GO:0016779">
    <property type="term" value="F:nucleotidyltransferase activity"/>
    <property type="evidence" value="ECO:0007669"/>
    <property type="project" value="UniProtKB-KW"/>
</dbReference>
<gene>
    <name evidence="4" type="ORF">HMPREF1991_00296</name>
</gene>
<accession>A0A069QLG6</accession>
<dbReference type="InterPro" id="IPR029044">
    <property type="entry name" value="Nucleotide-diphossugar_trans"/>
</dbReference>
<dbReference type="HOGENOM" id="CLU_029499_2_1_10"/>
<dbReference type="Gene3D" id="3.90.550.10">
    <property type="entry name" value="Spore Coat Polysaccharide Biosynthesis Protein SpsA, Chain A"/>
    <property type="match status" value="1"/>
</dbReference>
<evidence type="ECO:0000313" key="5">
    <source>
        <dbReference type="Proteomes" id="UP000027442"/>
    </source>
</evidence>
<comment type="caution">
    <text evidence="4">The sequence shown here is derived from an EMBL/GenBank/DDBJ whole genome shotgun (WGS) entry which is preliminary data.</text>
</comment>
<keyword evidence="5" id="KW-1185">Reference proteome</keyword>
<reference evidence="4 5" key="1">
    <citation type="submission" date="2013-08" db="EMBL/GenBank/DDBJ databases">
        <authorList>
            <person name="Weinstock G."/>
            <person name="Sodergren E."/>
            <person name="Wylie T."/>
            <person name="Fulton L."/>
            <person name="Fulton R."/>
            <person name="Fronick C."/>
            <person name="O'Laughlin M."/>
            <person name="Godfrey J."/>
            <person name="Miner T."/>
            <person name="Herter B."/>
            <person name="Appelbaum E."/>
            <person name="Cordes M."/>
            <person name="Lek S."/>
            <person name="Wollam A."/>
            <person name="Pepin K.H."/>
            <person name="Palsikar V.B."/>
            <person name="Mitreva M."/>
            <person name="Wilson R.K."/>
        </authorList>
    </citation>
    <scope>NUCLEOTIDE SEQUENCE [LARGE SCALE GENOMIC DNA]</scope>
    <source>
        <strain evidence="4 5">ATCC 15930</strain>
    </source>
</reference>
<keyword evidence="2" id="KW-0548">Nucleotidyltransferase</keyword>
<evidence type="ECO:0000313" key="4">
    <source>
        <dbReference type="EMBL" id="KDR53688.1"/>
    </source>
</evidence>
<dbReference type="InterPro" id="IPR050065">
    <property type="entry name" value="GlmU-like"/>
</dbReference>
<evidence type="ECO:0000259" key="3">
    <source>
        <dbReference type="Pfam" id="PF00483"/>
    </source>
</evidence>
<keyword evidence="1 4" id="KW-0808">Transferase</keyword>
<dbReference type="Proteomes" id="UP000027442">
    <property type="component" value="Unassembled WGS sequence"/>
</dbReference>
<protein>
    <submittedName>
        <fullName evidence="4">Nucleotidyl transferase</fullName>
    </submittedName>
</protein>
<name>A0A069QLG6_HOYLO</name>
<dbReference type="AlphaFoldDB" id="A0A069QLG6"/>
<evidence type="ECO:0000256" key="2">
    <source>
        <dbReference type="ARBA" id="ARBA00022695"/>
    </source>
</evidence>
<dbReference type="PANTHER" id="PTHR43584">
    <property type="entry name" value="NUCLEOTIDYL TRANSFERASE"/>
    <property type="match status" value="1"/>
</dbReference>
<organism evidence="4 5">
    <name type="scientific">Hoylesella loescheii DSM 19665 = JCM 12249 = ATCC 15930</name>
    <dbReference type="NCBI Taxonomy" id="1122985"/>
    <lineage>
        <taxon>Bacteria</taxon>
        <taxon>Pseudomonadati</taxon>
        <taxon>Bacteroidota</taxon>
        <taxon>Bacteroidia</taxon>
        <taxon>Bacteroidales</taxon>
        <taxon>Prevotellaceae</taxon>
        <taxon>Hoylesella</taxon>
    </lineage>
</organism>
<dbReference type="SUPFAM" id="SSF53448">
    <property type="entry name" value="Nucleotide-diphospho-sugar transferases"/>
    <property type="match status" value="1"/>
</dbReference>
<sequence length="258" mass="28763">MMQAMIFAAGLGTRLKPLTDSIPKALVEVGGETLLQRTIERLKACGVKSMVINVHHFAQAIVDYLQANDNFGVEIAVSDETQHLLDTGGGLKKAAHLFSSTANILIHNVDIISNVDLQAFYTHQEQSDALLLVSQRETKRYLLFNDDMRLVGWTNVETGEVRSPYPNLNPQTCKKLAFAGIHSFSPKLFEKMEKYPDKFGIIDFYLDQCADNDIRGYQQEGLQLLDVGKLNTLERLPKPKAGSLAISDADILQHLYAQ</sequence>